<evidence type="ECO:0000313" key="1">
    <source>
        <dbReference type="EMBL" id="MFH5208797.1"/>
    </source>
</evidence>
<accession>A0ABW7JLC2</accession>
<comment type="caution">
    <text evidence="1">The sequence shown here is derived from an EMBL/GenBank/DDBJ whole genome shotgun (WGS) entry which is preliminary data.</text>
</comment>
<proteinExistence type="predicted"/>
<sequence length="80" mass="8962">MGRTIASYLEEFGGWDGYVEDSYDTRQFVSLRAFDGADPELFLKIMFIVPAIPGDDFPALYGDAVILKEYTLPVGTHVPR</sequence>
<evidence type="ECO:0000313" key="2">
    <source>
        <dbReference type="Proteomes" id="UP001609175"/>
    </source>
</evidence>
<organism evidence="1 2">
    <name type="scientific">Antrihabitans spumae</name>
    <dbReference type="NCBI Taxonomy" id="3373370"/>
    <lineage>
        <taxon>Bacteria</taxon>
        <taxon>Bacillati</taxon>
        <taxon>Actinomycetota</taxon>
        <taxon>Actinomycetes</taxon>
        <taxon>Mycobacteriales</taxon>
        <taxon>Nocardiaceae</taxon>
        <taxon>Antrihabitans</taxon>
    </lineage>
</organism>
<dbReference type="Proteomes" id="UP001609175">
    <property type="component" value="Unassembled WGS sequence"/>
</dbReference>
<gene>
    <name evidence="1" type="ORF">ACHIPZ_11395</name>
</gene>
<reference evidence="1 2" key="1">
    <citation type="submission" date="2024-10" db="EMBL/GenBank/DDBJ databases">
        <authorList>
            <person name="Riesco R."/>
        </authorList>
    </citation>
    <scope>NUCLEOTIDE SEQUENCE [LARGE SCALE GENOMIC DNA]</scope>
    <source>
        <strain evidence="1 2">NCIMB 15449</strain>
    </source>
</reference>
<protein>
    <submittedName>
        <fullName evidence="1">Uncharacterized protein</fullName>
    </submittedName>
</protein>
<dbReference type="EMBL" id="JBIMSO010000046">
    <property type="protein sequence ID" value="MFH5208797.1"/>
    <property type="molecule type" value="Genomic_DNA"/>
</dbReference>
<dbReference type="RefSeq" id="WP_395114332.1">
    <property type="nucleotide sequence ID" value="NZ_JBIMSO010000046.1"/>
</dbReference>
<name>A0ABW7JLC2_9NOCA</name>